<dbReference type="EMBL" id="CP045904">
    <property type="protein sequence ID" value="QQP36191.1"/>
    <property type="molecule type" value="Genomic_DNA"/>
</dbReference>
<evidence type="ECO:0000313" key="3">
    <source>
        <dbReference type="Proteomes" id="UP000595437"/>
    </source>
</evidence>
<evidence type="ECO:0000256" key="1">
    <source>
        <dbReference type="SAM" id="SignalP"/>
    </source>
</evidence>
<dbReference type="Proteomes" id="UP000595437">
    <property type="component" value="Chromosome 15"/>
</dbReference>
<protein>
    <submittedName>
        <fullName evidence="2">Uncharacterized protein</fullName>
    </submittedName>
</protein>
<name>A0A7T8JVZ1_CALRO</name>
<feature type="non-terminal residue" evidence="2">
    <location>
        <position position="53"/>
    </location>
</feature>
<keyword evidence="1" id="KW-0732">Signal</keyword>
<dbReference type="AlphaFoldDB" id="A0A7T8JVZ1"/>
<organism evidence="2 3">
    <name type="scientific">Caligus rogercresseyi</name>
    <name type="common">Sea louse</name>
    <dbReference type="NCBI Taxonomy" id="217165"/>
    <lineage>
        <taxon>Eukaryota</taxon>
        <taxon>Metazoa</taxon>
        <taxon>Ecdysozoa</taxon>
        <taxon>Arthropoda</taxon>
        <taxon>Crustacea</taxon>
        <taxon>Multicrustacea</taxon>
        <taxon>Hexanauplia</taxon>
        <taxon>Copepoda</taxon>
        <taxon>Siphonostomatoida</taxon>
        <taxon>Caligidae</taxon>
        <taxon>Caligus</taxon>
    </lineage>
</organism>
<feature type="chain" id="PRO_5030756271" evidence="1">
    <location>
        <begin position="21"/>
        <end position="53"/>
    </location>
</feature>
<sequence>HSLANYKFLLIAYLFGALQGCGRLYSDTLHAFVDCQAVSILKKFVSLNVRGLI</sequence>
<gene>
    <name evidence="2" type="ORF">FKW44_021211</name>
</gene>
<evidence type="ECO:0000313" key="2">
    <source>
        <dbReference type="EMBL" id="QQP36191.1"/>
    </source>
</evidence>
<reference evidence="3" key="1">
    <citation type="submission" date="2021-01" db="EMBL/GenBank/DDBJ databases">
        <title>Caligus Genome Assembly.</title>
        <authorList>
            <person name="Gallardo-Escarate C."/>
        </authorList>
    </citation>
    <scope>NUCLEOTIDE SEQUENCE [LARGE SCALE GENOMIC DNA]</scope>
</reference>
<feature type="non-terminal residue" evidence="2">
    <location>
        <position position="1"/>
    </location>
</feature>
<feature type="signal peptide" evidence="1">
    <location>
        <begin position="1"/>
        <end position="20"/>
    </location>
</feature>
<keyword evidence="3" id="KW-1185">Reference proteome</keyword>
<proteinExistence type="predicted"/>
<accession>A0A7T8JVZ1</accession>